<dbReference type="InterPro" id="IPR000639">
    <property type="entry name" value="Epox_hydrolase-like"/>
</dbReference>
<evidence type="ECO:0000259" key="1">
    <source>
        <dbReference type="Pfam" id="PF00561"/>
    </source>
</evidence>
<dbReference type="PRINTS" id="PR00111">
    <property type="entry name" value="ABHYDROLASE"/>
</dbReference>
<dbReference type="EC" id="3.1.1.3" evidence="2"/>
<dbReference type="PRINTS" id="PR00412">
    <property type="entry name" value="EPOXHYDRLASE"/>
</dbReference>
<dbReference type="InterPro" id="IPR000073">
    <property type="entry name" value="AB_hydrolase_1"/>
</dbReference>
<reference evidence="2 3" key="1">
    <citation type="submission" date="2018-06" db="EMBL/GenBank/DDBJ databases">
        <authorList>
            <consortium name="Pathogen Informatics"/>
            <person name="Doyle S."/>
        </authorList>
    </citation>
    <scope>NUCLEOTIDE SEQUENCE [LARGE SCALE GENOMIC DNA]</scope>
    <source>
        <strain evidence="2 3">NCTC10899</strain>
    </source>
</reference>
<dbReference type="GeneID" id="57606956"/>
<keyword evidence="2" id="KW-0378">Hydrolase</keyword>
<dbReference type="Proteomes" id="UP000254260">
    <property type="component" value="Unassembled WGS sequence"/>
</dbReference>
<accession>A0A379IWH4</accession>
<dbReference type="RefSeq" id="WP_017363955.1">
    <property type="nucleotide sequence ID" value="NZ_JOVT01000001.1"/>
</dbReference>
<dbReference type="InterPro" id="IPR029058">
    <property type="entry name" value="AB_hydrolase_fold"/>
</dbReference>
<gene>
    <name evidence="2" type="primary">lip1_2</name>
    <name evidence="2" type="ORF">NCTC10899_03374</name>
</gene>
<dbReference type="PANTHER" id="PTHR43798">
    <property type="entry name" value="MONOACYLGLYCEROL LIPASE"/>
    <property type="match status" value="1"/>
</dbReference>
<feature type="domain" description="AB hydrolase-1" evidence="1">
    <location>
        <begin position="64"/>
        <end position="293"/>
    </location>
</feature>
<dbReference type="InterPro" id="IPR050266">
    <property type="entry name" value="AB_hydrolase_sf"/>
</dbReference>
<dbReference type="GO" id="GO:0016020">
    <property type="term" value="C:membrane"/>
    <property type="evidence" value="ECO:0007669"/>
    <property type="project" value="TreeGrafter"/>
</dbReference>
<dbReference type="AlphaFoldDB" id="A0A379IWH4"/>
<dbReference type="GO" id="GO:0004806">
    <property type="term" value="F:triacylglycerol lipase activity"/>
    <property type="evidence" value="ECO:0007669"/>
    <property type="project" value="UniProtKB-EC"/>
</dbReference>
<dbReference type="PANTHER" id="PTHR43798:SF5">
    <property type="entry name" value="MONOACYLGLYCEROL LIPASE ABHD6"/>
    <property type="match status" value="1"/>
</dbReference>
<dbReference type="OrthoDB" id="2086224at2"/>
<dbReference type="SUPFAM" id="SSF53474">
    <property type="entry name" value="alpha/beta-Hydrolases"/>
    <property type="match status" value="1"/>
</dbReference>
<name>A0A379IWH4_ECTME</name>
<dbReference type="Gene3D" id="3.40.50.1820">
    <property type="entry name" value="alpha/beta hydrolase"/>
    <property type="match status" value="1"/>
</dbReference>
<proteinExistence type="predicted"/>
<protein>
    <submittedName>
        <fullName evidence="2">Alpha/beta hydrolase fold protein</fullName>
        <ecNumber evidence="2">3.1.1.3</ecNumber>
    </submittedName>
</protein>
<evidence type="ECO:0000313" key="2">
    <source>
        <dbReference type="EMBL" id="SUD40532.1"/>
    </source>
</evidence>
<dbReference type="Pfam" id="PF00561">
    <property type="entry name" value="Abhydrolase_1"/>
    <property type="match status" value="1"/>
</dbReference>
<dbReference type="GO" id="GO:0047372">
    <property type="term" value="F:monoacylglycerol lipase activity"/>
    <property type="evidence" value="ECO:0007669"/>
    <property type="project" value="TreeGrafter"/>
</dbReference>
<organism evidence="2 3">
    <name type="scientific">Ectopseudomonas mendocina</name>
    <name type="common">Pseudomonas mendocina</name>
    <dbReference type="NCBI Taxonomy" id="300"/>
    <lineage>
        <taxon>Bacteria</taxon>
        <taxon>Pseudomonadati</taxon>
        <taxon>Pseudomonadota</taxon>
        <taxon>Gammaproteobacteria</taxon>
        <taxon>Pseudomonadales</taxon>
        <taxon>Pseudomonadaceae</taxon>
        <taxon>Ectopseudomonas</taxon>
    </lineage>
</organism>
<dbReference type="GO" id="GO:0046464">
    <property type="term" value="P:acylglycerol catabolic process"/>
    <property type="evidence" value="ECO:0007669"/>
    <property type="project" value="TreeGrafter"/>
</dbReference>
<sequence>MKKLLLLLLLLLSGMAATLYFFPATQLASLRLIEQYRAGLSHEQLAVHNLNIHYYQGGPASGETLVLLHGFAADKDNWLRFSRHLTKDYRVIALDLPGFGDSDLPPGSYDVGTQAERLADILDAMGIQQAHVLGNSMGGQIAALYAARYPDRVRSLALFANAGIDSPNKSELYQLLIRGEPNPLVVKQPQDFEKLLRFVFVEPPYLPESLKHYLGERSMAKAEHYDLVFKQLVERSIPLEPELTKIQAPTLLLWGKQDRVLDVSSIEIMKPLLRNSSVVIMDNVGHAPMLERPEASALLYREFLQSLNP</sequence>
<dbReference type="EMBL" id="UGUU01000001">
    <property type="protein sequence ID" value="SUD40532.1"/>
    <property type="molecule type" value="Genomic_DNA"/>
</dbReference>
<evidence type="ECO:0000313" key="3">
    <source>
        <dbReference type="Proteomes" id="UP000254260"/>
    </source>
</evidence>